<feature type="repeat" description="WD" evidence="3">
    <location>
        <begin position="81"/>
        <end position="112"/>
    </location>
</feature>
<feature type="compositionally biased region" description="Polar residues" evidence="4">
    <location>
        <begin position="669"/>
        <end position="678"/>
    </location>
</feature>
<dbReference type="CDD" id="cd17041">
    <property type="entry name" value="Ubl_WDR48"/>
    <property type="match status" value="1"/>
</dbReference>
<evidence type="ECO:0000256" key="3">
    <source>
        <dbReference type="PROSITE-ProRule" id="PRU00221"/>
    </source>
</evidence>
<organism evidence="5 6">
    <name type="scientific">Epichloe festucae (strain Fl1)</name>
    <dbReference type="NCBI Taxonomy" id="877507"/>
    <lineage>
        <taxon>Eukaryota</taxon>
        <taxon>Fungi</taxon>
        <taxon>Dikarya</taxon>
        <taxon>Ascomycota</taxon>
        <taxon>Pezizomycotina</taxon>
        <taxon>Sordariomycetes</taxon>
        <taxon>Hypocreomycetidae</taxon>
        <taxon>Hypocreales</taxon>
        <taxon>Clavicipitaceae</taxon>
        <taxon>Epichloe</taxon>
    </lineage>
</organism>
<feature type="compositionally biased region" description="Basic and acidic residues" evidence="4">
    <location>
        <begin position="644"/>
        <end position="656"/>
    </location>
</feature>
<dbReference type="Gene3D" id="2.130.10.10">
    <property type="entry name" value="YVTN repeat-like/Quinoprotein amine dehydrogenase"/>
    <property type="match status" value="2"/>
</dbReference>
<dbReference type="InterPro" id="IPR051246">
    <property type="entry name" value="WDR48"/>
</dbReference>
<dbReference type="PROSITE" id="PS50082">
    <property type="entry name" value="WD_REPEATS_2"/>
    <property type="match status" value="4"/>
</dbReference>
<dbReference type="SUPFAM" id="SSF50978">
    <property type="entry name" value="WD40 repeat-like"/>
    <property type="match status" value="1"/>
</dbReference>
<dbReference type="InterPro" id="IPR021772">
    <property type="entry name" value="WDR48/Bun107"/>
</dbReference>
<feature type="repeat" description="WD" evidence="3">
    <location>
        <begin position="126"/>
        <end position="163"/>
    </location>
</feature>
<reference evidence="5 6" key="1">
    <citation type="journal article" date="2018" name="PLoS Genet.">
        <title>Repeat elements organise 3D genome structure and mediate transcription in the filamentous fungus Epichloe festucae.</title>
        <authorList>
            <person name="Winter D.J."/>
            <person name="Ganley A.R.D."/>
            <person name="Young C.A."/>
            <person name="Liachko I."/>
            <person name="Schardl C.L."/>
            <person name="Dupont P.Y."/>
            <person name="Berry D."/>
            <person name="Ram A."/>
            <person name="Scott B."/>
            <person name="Cox M.P."/>
        </authorList>
    </citation>
    <scope>NUCLEOTIDE SEQUENCE [LARGE SCALE GENOMIC DNA]</scope>
    <source>
        <strain evidence="5 6">Fl1</strain>
    </source>
</reference>
<dbReference type="PANTHER" id="PTHR19862">
    <property type="entry name" value="WD REPEAT-CONTAINING PROTEIN 48"/>
    <property type="match status" value="1"/>
</dbReference>
<dbReference type="Pfam" id="PF00400">
    <property type="entry name" value="WD40"/>
    <property type="match status" value="4"/>
</dbReference>
<dbReference type="OrthoDB" id="2421129at2759"/>
<dbReference type="PROSITE" id="PS00678">
    <property type="entry name" value="WD_REPEATS_1"/>
    <property type="match status" value="2"/>
</dbReference>
<evidence type="ECO:0000256" key="2">
    <source>
        <dbReference type="ARBA" id="ARBA00022737"/>
    </source>
</evidence>
<dbReference type="SMART" id="SM00320">
    <property type="entry name" value="WD40"/>
    <property type="match status" value="6"/>
</dbReference>
<dbReference type="InterPro" id="IPR015943">
    <property type="entry name" value="WD40/YVTN_repeat-like_dom_sf"/>
</dbReference>
<evidence type="ECO:0000256" key="4">
    <source>
        <dbReference type="SAM" id="MobiDB-lite"/>
    </source>
</evidence>
<keyword evidence="2" id="KW-0677">Repeat</keyword>
<feature type="compositionally biased region" description="Basic and acidic residues" evidence="4">
    <location>
        <begin position="681"/>
        <end position="695"/>
    </location>
</feature>
<dbReference type="PANTHER" id="PTHR19862:SF14">
    <property type="entry name" value="WD REPEAT-CONTAINING PROTEIN 48"/>
    <property type="match status" value="1"/>
</dbReference>
<sequence>MAKRARQRISYVLENAKSSAGGHRLGVNGLAVDANNGILYTGGRDGIVCAWDLGLDLQRTAGVVVSSADAKQPQTKFRAQAQPHTHWINDITLAQNNTALVSASSDLTVKVWRPFSEEDSTRTVAIGEHADYVKCVATPPAHMNASWVASGGLDRKICLWDLNGAGKALDVDVKGEEILEKGSVYALAVSRDIVASGGPEKTIRLYDPRTGDKISKLVGHLDNIRSILIDDSGDIILSASADKTIKMWSVKGGRCMYTFTMHDESIWSLYSDDPSLGVFYSSDRAGLVAKTDVRGSMDDLDNGLSLAVAQEHCGVSKVVAAGGHIWTATNRSSVNRWGDVDINSNINLPEGFRHRRAASTASEQTTSQKQIPSESILRISNTAIFPSRTTFDAESKTLDETLARRGSEVVVEHPDPEARPVHQAPEDTIEGQFGLLKHKMLNDRRRVLTLDTAGDVLLWDLLECKPVQSFGKQHLEDVEAIVNTREAVAPWCSVDLSSGNLTVVLEPFNCFDAEIYADELKLDEPIDFREDQRISLGRWILRYLFANLIDEEIKRDQRYRQKLNEEMAKRQTAGRMNAPTSIALPQTNITEWEKTDQVATPRANGSHLQLGTPGLGIGLATPGPGASSLPRVPEEAVSSTLSPPEKDSTGEKDDYFAARGTAIPGTPPVDSSETKTSTENGNDKGKEKDKDKMGDTAKSPSSTFGKKLRMSFSSKKLGRSMSLANQDKPVVVDEKAEESENSSTNEKEVDDSFLGVIQKIRNNYDKQFAETPDKLVETRITPSLPNETPVLKLPPGTKIIIQEETSGGSANVYQGTVENVGHDADVIEQKAPMWLGEVLLQNLIPLKDPVKISFVLHPTGDLPALSPADGNSRLNANRMLRVKKILSYVAERIEEVPEEPSPDELAPEEYLELYCNDQLLGPLMSLATIRTHVWKSGNDVVLYYKANGRKEIKPPKPAASMIPADTPGAPGPVKIAPPIDIHVTLGTTPAKKGLQPSVLTMLEKTSATETLSGDSMTLVFSTSSGVVAAADTPPAMLPYKALSAPDTSASSRRLPQDFMASHSGNCMTVKGTSLKTVMPHPLYSSLHTAKKPMAPPWCERMARSAAPDLPPCKPACALCLTTSVGTRTAHAATSPRLAASMCVTGSGSLDRASARFAASYVQKKKAAPGADPTTAEPMPLYIPEKPPEGKKPAEDWSLVLRVSSGKRDRSTVVPARAPARRAVWKDGEDIWATAAAAAGAAGGGTEAEGENRPKP</sequence>
<dbReference type="AlphaFoldDB" id="A0A7S9KJX7"/>
<evidence type="ECO:0000313" key="6">
    <source>
        <dbReference type="Proteomes" id="UP000594364"/>
    </source>
</evidence>
<feature type="region of interest" description="Disordered" evidence="4">
    <location>
        <begin position="1235"/>
        <end position="1255"/>
    </location>
</feature>
<dbReference type="Proteomes" id="UP000594364">
    <property type="component" value="Chromosome 1"/>
</dbReference>
<dbReference type="InterPro" id="IPR036322">
    <property type="entry name" value="WD40_repeat_dom_sf"/>
</dbReference>
<evidence type="ECO:0000256" key="1">
    <source>
        <dbReference type="ARBA" id="ARBA00022574"/>
    </source>
</evidence>
<evidence type="ECO:0000313" key="5">
    <source>
        <dbReference type="EMBL" id="QPG93725.1"/>
    </source>
</evidence>
<evidence type="ECO:0008006" key="7">
    <source>
        <dbReference type="Google" id="ProtNLM"/>
    </source>
</evidence>
<name>A0A7S9KJX7_EPIFF</name>
<dbReference type="CDD" id="cd00200">
    <property type="entry name" value="WD40"/>
    <property type="match status" value="1"/>
</dbReference>
<keyword evidence="6" id="KW-1185">Reference proteome</keyword>
<proteinExistence type="predicted"/>
<gene>
    <name evidence="5" type="ORF">C2857_002042</name>
</gene>
<dbReference type="GO" id="GO:0043130">
    <property type="term" value="F:ubiquitin binding"/>
    <property type="evidence" value="ECO:0007669"/>
    <property type="project" value="TreeGrafter"/>
</dbReference>
<dbReference type="InterPro" id="IPR001680">
    <property type="entry name" value="WD40_rpt"/>
</dbReference>
<feature type="repeat" description="WD" evidence="3">
    <location>
        <begin position="20"/>
        <end position="53"/>
    </location>
</feature>
<dbReference type="GO" id="GO:0000724">
    <property type="term" value="P:double-strand break repair via homologous recombination"/>
    <property type="evidence" value="ECO:0007669"/>
    <property type="project" value="TreeGrafter"/>
</dbReference>
<dbReference type="PROSITE" id="PS50294">
    <property type="entry name" value="WD_REPEATS_REGION"/>
    <property type="match status" value="3"/>
</dbReference>
<keyword evidence="1 3" id="KW-0853">WD repeat</keyword>
<accession>A0A7S9KJX7</accession>
<protein>
    <recommendedName>
        <fullName evidence="7">WD repeat protein</fullName>
    </recommendedName>
</protein>
<dbReference type="Pfam" id="PF11816">
    <property type="entry name" value="DUF3337"/>
    <property type="match status" value="1"/>
</dbReference>
<feature type="region of interest" description="Disordered" evidence="4">
    <location>
        <begin position="597"/>
        <end position="749"/>
    </location>
</feature>
<feature type="repeat" description="WD" evidence="3">
    <location>
        <begin position="217"/>
        <end position="258"/>
    </location>
</feature>
<dbReference type="EMBL" id="CP031385">
    <property type="protein sequence ID" value="QPG93725.1"/>
    <property type="molecule type" value="Genomic_DNA"/>
</dbReference>
<dbReference type="InterPro" id="IPR019775">
    <property type="entry name" value="WD40_repeat_CS"/>
</dbReference>